<reference evidence="2 3" key="3">
    <citation type="journal article" date="2008" name="BMC Genomics">
        <title>The genome of the versatile nitrogen fixer Azorhizobium caulinodans ORS571.</title>
        <authorList>
            <person name="Lee KB."/>
            <person name="Backer P.D."/>
            <person name="Aono T."/>
            <person name="Liu CT."/>
            <person name="Suzuki S."/>
            <person name="Suzuki T."/>
            <person name="Kaneko T."/>
            <person name="Yamada M."/>
            <person name="Tabata S."/>
            <person name="Kupfer D.M."/>
            <person name="Najar F.Z."/>
            <person name="Wiley G.B."/>
            <person name="Roe B."/>
            <person name="Binnewies T.T."/>
            <person name="Ussery D.W."/>
            <person name="D'Haeze W."/>
            <person name="Herder J.D."/>
            <person name="Gevers D."/>
            <person name="Vereecke D."/>
            <person name="Holsters M."/>
            <person name="Oyaizu H."/>
        </authorList>
    </citation>
    <scope>NUCLEOTIDE SEQUENCE [LARGE SCALE GENOMIC DNA]</scope>
    <source>
        <strain evidence="3">ATCC 43989 / DSM 5975 / JCM 20966 / LMG 6465 / NBRC 14845 / NCIMB 13405 / ORS 571</strain>
    </source>
</reference>
<sequence length="80" mass="8425">MTSDLLKLPFVVTEAAGPKVAGRSARVGETLHLTEFEARTELLAGVIRPAPADPEAPQTSGNSDTGTTTGEAEPRPARRR</sequence>
<dbReference type="Proteomes" id="UP000000270">
    <property type="component" value="Chromosome"/>
</dbReference>
<keyword evidence="3" id="KW-1185">Reference proteome</keyword>
<dbReference type="KEGG" id="azc:AZC_2155"/>
<reference evidence="2 3" key="4">
    <citation type="journal article" date="2009" name="Appl. Environ. Microbiol.">
        <title>Comparative genome-wide transcriptional profiling of Azorhizobium caulinodans ORS571 grown under free-living and symbiotic conditions.</title>
        <authorList>
            <person name="Tsukada S."/>
            <person name="Aono T."/>
            <person name="Akiba N."/>
            <person name="Lee KB."/>
            <person name="Liu CT."/>
            <person name="Toyazaki H."/>
            <person name="Oyaizu H."/>
        </authorList>
    </citation>
    <scope>NUCLEOTIDE SEQUENCE [LARGE SCALE GENOMIC DNA]</scope>
    <source>
        <strain evidence="3">ATCC 43989 / DSM 5975 / JCM 20966 / LMG 6465 / NBRC 14845 / NCIMB 13405 / ORS 571</strain>
    </source>
</reference>
<reference evidence="3" key="2">
    <citation type="submission" date="2007-04" db="EMBL/GenBank/DDBJ databases">
        <title>Complete genome sequence of the nitrogen-fixing bacterium Azorhizobium caulinodans ORS571.</title>
        <authorList>
            <person name="Lee K.B."/>
            <person name="Backer P.D."/>
            <person name="Aono T."/>
            <person name="Liu C.T."/>
            <person name="Suzuki S."/>
            <person name="Suzuki T."/>
            <person name="Kaneko T."/>
            <person name="Yamada M."/>
            <person name="Tabata S."/>
            <person name="Kupfer D.M."/>
            <person name="Najar F.Z."/>
            <person name="Wiley G.B."/>
            <person name="Roe B."/>
            <person name="Binnewies T."/>
            <person name="Ussery D."/>
            <person name="Vereecke D."/>
            <person name="Gevers D."/>
            <person name="Holsters M."/>
            <person name="Oyaizu H."/>
        </authorList>
    </citation>
    <scope>NUCLEOTIDE SEQUENCE [LARGE SCALE GENOMIC DNA]</scope>
    <source>
        <strain evidence="3">ATCC 43989 / DSM 5975 / JCM 20966 / LMG 6465 / NBRC 14845 / NCIMB 13405 / ORS 571</strain>
    </source>
</reference>
<gene>
    <name evidence="2" type="ordered locus">AZC_2155</name>
</gene>
<reference evidence="2 3" key="1">
    <citation type="journal article" date="2007" name="Appl. Environ. Microbiol.">
        <title>Rhizobial factors required for stem nodule maturation and maintenance in Sesbania rostrata-Azorhizobium caulinodans ORS571 symbiosis.</title>
        <authorList>
            <person name="Suzuki S."/>
            <person name="Aono T."/>
            <person name="Lee KB."/>
            <person name="Suzuki T."/>
            <person name="Liu CT."/>
            <person name="Miwa H."/>
            <person name="Wakao S."/>
            <person name="Iki T."/>
            <person name="Oyaizu H."/>
        </authorList>
    </citation>
    <scope>NUCLEOTIDE SEQUENCE [LARGE SCALE GENOMIC DNA]</scope>
    <source>
        <strain evidence="3">ATCC 43989 / DSM 5975 / JCM 20966 / LMG 6465 / NBRC 14845 / NCIMB 13405 / ORS 571</strain>
    </source>
</reference>
<accession>A8I7S2</accession>
<dbReference type="RefSeq" id="WP_012170682.1">
    <property type="nucleotide sequence ID" value="NC_009937.1"/>
</dbReference>
<dbReference type="HOGENOM" id="CLU_2582129_0_0_5"/>
<reference evidence="2 3" key="5">
    <citation type="journal article" date="2010" name="Appl. Environ. Microbiol.">
        <title>phrR-like gene praR of Azorhizobium caulinodans ORS571 is essential for symbiosis with Sesbania rostrata and is involved in expression of reb genes.</title>
        <authorList>
            <person name="Akiba N."/>
            <person name="Aono T."/>
            <person name="Toyazaki H."/>
            <person name="Sato S."/>
            <person name="Oyaizu H."/>
        </authorList>
    </citation>
    <scope>NUCLEOTIDE SEQUENCE [LARGE SCALE GENOMIC DNA]</scope>
    <source>
        <strain evidence="3">ATCC 43989 / DSM 5975 / JCM 20966 / LMG 6465 / NBRC 14845 / NCIMB 13405 / ORS 571</strain>
    </source>
</reference>
<reference evidence="2 3" key="6">
    <citation type="journal article" date="2011" name="Appl. Environ. Microbiol.">
        <title>Involvement of the azorhizobial chromosome partition gene (parA) in the onset of bacteroid differentiation during Sesbania rostrata stem nodule development.</title>
        <authorList>
            <person name="Liu CT."/>
            <person name="Lee KB."/>
            <person name="Wang YS."/>
            <person name="Peng MH."/>
            <person name="Lee KT."/>
            <person name="Suzuki S."/>
            <person name="Suzuki T."/>
            <person name="Oyaizu H."/>
        </authorList>
    </citation>
    <scope>NUCLEOTIDE SEQUENCE [LARGE SCALE GENOMIC DNA]</scope>
    <source>
        <strain evidence="3">ATCC 43989 / DSM 5975 / JCM 20966 / LMG 6465 / NBRC 14845 / NCIMB 13405 / ORS 571</strain>
    </source>
</reference>
<organism evidence="2 3">
    <name type="scientific">Azorhizobium caulinodans (strain ATCC 43989 / DSM 5975 / JCM 20966 / LMG 6465 / NBRC 14845 / NCIMB 13405 / ORS 571)</name>
    <dbReference type="NCBI Taxonomy" id="438753"/>
    <lineage>
        <taxon>Bacteria</taxon>
        <taxon>Pseudomonadati</taxon>
        <taxon>Pseudomonadota</taxon>
        <taxon>Alphaproteobacteria</taxon>
        <taxon>Hyphomicrobiales</taxon>
        <taxon>Xanthobacteraceae</taxon>
        <taxon>Azorhizobium</taxon>
    </lineage>
</organism>
<evidence type="ECO:0000256" key="1">
    <source>
        <dbReference type="SAM" id="MobiDB-lite"/>
    </source>
</evidence>
<evidence type="ECO:0000313" key="3">
    <source>
        <dbReference type="Proteomes" id="UP000000270"/>
    </source>
</evidence>
<dbReference type="STRING" id="438753.AZC_2155"/>
<name>A8I7S2_AZOC5</name>
<feature type="region of interest" description="Disordered" evidence="1">
    <location>
        <begin position="47"/>
        <end position="80"/>
    </location>
</feature>
<dbReference type="EMBL" id="AP009384">
    <property type="protein sequence ID" value="BAF88153.1"/>
    <property type="molecule type" value="Genomic_DNA"/>
</dbReference>
<evidence type="ECO:0000313" key="2">
    <source>
        <dbReference type="EMBL" id="BAF88153.1"/>
    </source>
</evidence>
<feature type="compositionally biased region" description="Low complexity" evidence="1">
    <location>
        <begin position="59"/>
        <end position="70"/>
    </location>
</feature>
<protein>
    <submittedName>
        <fullName evidence="2">Uncharacterized protein</fullName>
    </submittedName>
</protein>
<proteinExistence type="predicted"/>
<dbReference type="AlphaFoldDB" id="A8I7S2"/>